<dbReference type="RefSeq" id="WP_270028901.1">
    <property type="nucleotide sequence ID" value="NZ_JAPDDP010000076.1"/>
</dbReference>
<gene>
    <name evidence="1" type="ORF">OJ997_29350</name>
</gene>
<proteinExistence type="predicted"/>
<keyword evidence="2" id="KW-1185">Reference proteome</keyword>
<dbReference type="PANTHER" id="PTHR40274">
    <property type="entry name" value="VIRGINIAMYCIN B LYASE"/>
    <property type="match status" value="1"/>
</dbReference>
<dbReference type="InterPro" id="IPR015943">
    <property type="entry name" value="WD40/YVTN_repeat-like_dom_sf"/>
</dbReference>
<evidence type="ECO:0000313" key="2">
    <source>
        <dbReference type="Proteomes" id="UP001147653"/>
    </source>
</evidence>
<dbReference type="EMBL" id="JAPDDP010000076">
    <property type="protein sequence ID" value="MDA0184447.1"/>
    <property type="molecule type" value="Genomic_DNA"/>
</dbReference>
<dbReference type="Pfam" id="PF24684">
    <property type="entry name" value="Vgb_lyase"/>
    <property type="match status" value="1"/>
</dbReference>
<evidence type="ECO:0008006" key="3">
    <source>
        <dbReference type="Google" id="ProtNLM"/>
    </source>
</evidence>
<sequence length="391" mass="41433">MKALALAAAFTAPLGSQLIDLNVAPDGAAWVRDEYSRTVRVAPDGRVRATELPDPAVASTIGADGQAWFSDGDGGLQRVDANGRVTAPREAGVARPESGFDLVAGPDGGLWSIASGETPKLLRFTPDGGYHETPLALPGCDDAFAVPQLARAADGAVWADDSSCNRLVRVDATGAVATIQLPQELAVTAIAPDATGGVWFSALDPVGGHVTAAGEVTLLPAAPSLGRLTPWAVAVAPDGRPWFATQHCTLLTVNAAGAIERRAAPIPARELAFAPDGRLWLSSLTRVAHADAPTNRCDDKRPTIKVKSSVSLRRGVRITVNEPGRLDVHAYPAGGKVTIDRTFTLRRRGSVQLRFPKRWKLERGDAVWLMLQARDRDGNAAIRDIKLRVKL</sequence>
<evidence type="ECO:0000313" key="1">
    <source>
        <dbReference type="EMBL" id="MDA0184447.1"/>
    </source>
</evidence>
<comment type="caution">
    <text evidence="1">The sequence shown here is derived from an EMBL/GenBank/DDBJ whole genome shotgun (WGS) entry which is preliminary data.</text>
</comment>
<dbReference type="InterPro" id="IPR051344">
    <property type="entry name" value="Vgb"/>
</dbReference>
<protein>
    <recommendedName>
        <fullName evidence="3">Lyase</fullName>
    </recommendedName>
</protein>
<reference evidence="1" key="1">
    <citation type="submission" date="2022-10" db="EMBL/GenBank/DDBJ databases">
        <title>The WGS of Solirubrobacter phytolaccae KCTC 29190.</title>
        <authorList>
            <person name="Jiang Z."/>
        </authorList>
    </citation>
    <scope>NUCLEOTIDE SEQUENCE</scope>
    <source>
        <strain evidence="1">KCTC 29190</strain>
    </source>
</reference>
<name>A0A9X3NG57_9ACTN</name>
<dbReference type="Proteomes" id="UP001147653">
    <property type="component" value="Unassembled WGS sequence"/>
</dbReference>
<organism evidence="1 2">
    <name type="scientific">Solirubrobacter phytolaccae</name>
    <dbReference type="NCBI Taxonomy" id="1404360"/>
    <lineage>
        <taxon>Bacteria</taxon>
        <taxon>Bacillati</taxon>
        <taxon>Actinomycetota</taxon>
        <taxon>Thermoleophilia</taxon>
        <taxon>Solirubrobacterales</taxon>
        <taxon>Solirubrobacteraceae</taxon>
        <taxon>Solirubrobacter</taxon>
    </lineage>
</organism>
<accession>A0A9X3NG57</accession>
<dbReference type="PANTHER" id="PTHR40274:SF3">
    <property type="entry name" value="VIRGINIAMYCIN B LYASE"/>
    <property type="match status" value="1"/>
</dbReference>
<dbReference type="SUPFAM" id="SSF63829">
    <property type="entry name" value="Calcium-dependent phosphotriesterase"/>
    <property type="match status" value="2"/>
</dbReference>
<dbReference type="Gene3D" id="2.130.10.10">
    <property type="entry name" value="YVTN repeat-like/Quinoprotein amine dehydrogenase"/>
    <property type="match status" value="1"/>
</dbReference>
<dbReference type="AlphaFoldDB" id="A0A9X3NG57"/>